<dbReference type="SUPFAM" id="SSF49899">
    <property type="entry name" value="Concanavalin A-like lectins/glucanases"/>
    <property type="match status" value="3"/>
</dbReference>
<organism evidence="3 4">
    <name type="scientific">Lucilia cuprina</name>
    <name type="common">Green bottle fly</name>
    <name type="synonym">Australian sheep blowfly</name>
    <dbReference type="NCBI Taxonomy" id="7375"/>
    <lineage>
        <taxon>Eukaryota</taxon>
        <taxon>Metazoa</taxon>
        <taxon>Ecdysozoa</taxon>
        <taxon>Arthropoda</taxon>
        <taxon>Hexapoda</taxon>
        <taxon>Insecta</taxon>
        <taxon>Pterygota</taxon>
        <taxon>Neoptera</taxon>
        <taxon>Endopterygota</taxon>
        <taxon>Diptera</taxon>
        <taxon>Brachycera</taxon>
        <taxon>Muscomorpha</taxon>
        <taxon>Oestroidea</taxon>
        <taxon>Calliphoridae</taxon>
        <taxon>Luciliinae</taxon>
        <taxon>Lucilia</taxon>
    </lineage>
</organism>
<dbReference type="PANTHER" id="PTHR11346:SF189">
    <property type="entry name" value="GALECTIN"/>
    <property type="match status" value="1"/>
</dbReference>
<dbReference type="OrthoDB" id="6251307at2759"/>
<accession>A0A0L0BR17</accession>
<dbReference type="SMART" id="SM00908">
    <property type="entry name" value="Gal-bind_lectin"/>
    <property type="match status" value="3"/>
</dbReference>
<evidence type="ECO:0000313" key="3">
    <source>
        <dbReference type="EMBL" id="KNC22451.1"/>
    </source>
</evidence>
<dbReference type="Pfam" id="PF00337">
    <property type="entry name" value="Gal-bind_lectin"/>
    <property type="match status" value="3"/>
</dbReference>
<evidence type="ECO:0000256" key="1">
    <source>
        <dbReference type="ARBA" id="ARBA00022734"/>
    </source>
</evidence>
<reference evidence="3 4" key="1">
    <citation type="journal article" date="2015" name="Nat. Commun.">
        <title>Lucilia cuprina genome unlocks parasitic fly biology to underpin future interventions.</title>
        <authorList>
            <person name="Anstead C.A."/>
            <person name="Korhonen P.K."/>
            <person name="Young N.D."/>
            <person name="Hall R.S."/>
            <person name="Jex A.R."/>
            <person name="Murali S.C."/>
            <person name="Hughes D.S."/>
            <person name="Lee S.F."/>
            <person name="Perry T."/>
            <person name="Stroehlein A.J."/>
            <person name="Ansell B.R."/>
            <person name="Breugelmans B."/>
            <person name="Hofmann A."/>
            <person name="Qu J."/>
            <person name="Dugan S."/>
            <person name="Lee S.L."/>
            <person name="Chao H."/>
            <person name="Dinh H."/>
            <person name="Han Y."/>
            <person name="Doddapaneni H.V."/>
            <person name="Worley K.C."/>
            <person name="Muzny D.M."/>
            <person name="Ioannidis P."/>
            <person name="Waterhouse R.M."/>
            <person name="Zdobnov E.M."/>
            <person name="James P.J."/>
            <person name="Bagnall N.H."/>
            <person name="Kotze A.C."/>
            <person name="Gibbs R.A."/>
            <person name="Richards S."/>
            <person name="Batterham P."/>
            <person name="Gasser R.B."/>
        </authorList>
    </citation>
    <scope>NUCLEOTIDE SEQUENCE [LARGE SCALE GENOMIC DNA]</scope>
    <source>
        <strain evidence="3 4">LS</strain>
        <tissue evidence="3">Full body</tissue>
    </source>
</reference>
<evidence type="ECO:0000313" key="4">
    <source>
        <dbReference type="Proteomes" id="UP000037069"/>
    </source>
</evidence>
<dbReference type="SMART" id="SM00276">
    <property type="entry name" value="GLECT"/>
    <property type="match status" value="2"/>
</dbReference>
<feature type="domain" description="Galectin" evidence="2">
    <location>
        <begin position="5"/>
        <end position="139"/>
    </location>
</feature>
<dbReference type="EMBL" id="JRES01001498">
    <property type="protein sequence ID" value="KNC22451.1"/>
    <property type="molecule type" value="Genomic_DNA"/>
</dbReference>
<comment type="caution">
    <text evidence="3">The sequence shown here is derived from an EMBL/GenBank/DDBJ whole genome shotgun (WGS) entry which is preliminary data.</text>
</comment>
<evidence type="ECO:0000259" key="2">
    <source>
        <dbReference type="PROSITE" id="PS51304"/>
    </source>
</evidence>
<dbReference type="PROSITE" id="PS51304">
    <property type="entry name" value="GALECTIN"/>
    <property type="match status" value="3"/>
</dbReference>
<dbReference type="AlphaFoldDB" id="A0A0L0BR17"/>
<dbReference type="GO" id="GO:0030246">
    <property type="term" value="F:carbohydrate binding"/>
    <property type="evidence" value="ECO:0007669"/>
    <property type="project" value="UniProtKB-KW"/>
</dbReference>
<name>A0A0L0BR17_LUCCU</name>
<dbReference type="InterPro" id="IPR013320">
    <property type="entry name" value="ConA-like_dom_sf"/>
</dbReference>
<dbReference type="InterPro" id="IPR044156">
    <property type="entry name" value="Galectin-like"/>
</dbReference>
<feature type="domain" description="Galectin" evidence="2">
    <location>
        <begin position="446"/>
        <end position="594"/>
    </location>
</feature>
<dbReference type="Proteomes" id="UP000037069">
    <property type="component" value="Unassembled WGS sequence"/>
</dbReference>
<keyword evidence="4" id="KW-1185">Reference proteome</keyword>
<proteinExistence type="predicted"/>
<dbReference type="CDD" id="cd00070">
    <property type="entry name" value="GLECT"/>
    <property type="match status" value="1"/>
</dbReference>
<dbReference type="Gene3D" id="2.60.120.200">
    <property type="match status" value="4"/>
</dbReference>
<sequence length="610" mass="70377">MGSLFQTTLVQHLEFGQNLVIKAKAEEDATWFNISLTTGKLENIPHIDIGLHMLVSVSEGVIVFKQCVKDNWKYLKLIEYDTSNFLNVFTINIIMDEQNYHIGVNNEPCIYVKYGILPKRLNTLKINGHLEKVLQVDHRKHFPYLWPPIQLPETFVDFSNELPIPFRCNQVMVLKVKLSGNSKGRLVIQFRNVWEVCREELHMSIRFGAKRIVWNSKLPKENSEDLEYGKEEYDNCFPFEVFSKPFKLAIAFTEKSFKIAKNGAHIYEYAYRTPDVLKDLMGVKMFGTDGVNIRVCSVDHIFLNETQCLDYATYSIMKYTFKITVASQLPEDDTNIDMGLQILVSVNSNMITFITAHNEYKEELHHDFNTAIFLVEFKITIVLSEHNFHIAINNRPCTIVPYSLPLNILNAVKITGHLDYIKQVDHRKYFPCSWPPIQITEEAVDFSNDQPMSFEPGHVMVISAHLLGNSKGRFVLQLKNAYEQQREELHVSVRFDTHKFVRNSKTSKCVDKRTGIAHLGYDNEEIDDGFPFSDFESPFKLAIAFTETECYIAKDGQFLCRFHFRTPNVLQDIVGLKIRGIDGVMVRVSGVEHIQLNDPQCIGFESYSSF</sequence>
<keyword evidence="1" id="KW-0430">Lectin</keyword>
<dbReference type="InterPro" id="IPR001079">
    <property type="entry name" value="Galectin_CRD"/>
</dbReference>
<feature type="domain" description="Galectin" evidence="2">
    <location>
        <begin position="158"/>
        <end position="301"/>
    </location>
</feature>
<dbReference type="PANTHER" id="PTHR11346">
    <property type="entry name" value="GALECTIN"/>
    <property type="match status" value="1"/>
</dbReference>
<protein>
    <recommendedName>
        <fullName evidence="2">Galectin domain-containing protein</fullName>
    </recommendedName>
</protein>
<gene>
    <name evidence="3" type="ORF">FF38_06946</name>
</gene>